<evidence type="ECO:0000256" key="1">
    <source>
        <dbReference type="ARBA" id="ARBA00010751"/>
    </source>
</evidence>
<comment type="similarity">
    <text evidence="1">Belongs to the UPF0145 family.</text>
</comment>
<dbReference type="InterPro" id="IPR035439">
    <property type="entry name" value="UPF0145_dom_sf"/>
</dbReference>
<keyword evidence="3" id="KW-1185">Reference proteome</keyword>
<comment type="caution">
    <text evidence="2">The sequence shown here is derived from an EMBL/GenBank/DDBJ whole genome shotgun (WGS) entry which is preliminary data.</text>
</comment>
<name>A0ABV3P6Q4_9ACTN</name>
<evidence type="ECO:0000313" key="2">
    <source>
        <dbReference type="EMBL" id="MEW9265311.1"/>
    </source>
</evidence>
<dbReference type="Gene3D" id="3.30.110.70">
    <property type="entry name" value="Hypothetical protein apc22750. Chain B"/>
    <property type="match status" value="1"/>
</dbReference>
<dbReference type="Pfam" id="PF01906">
    <property type="entry name" value="YbjQ_1"/>
    <property type="match status" value="1"/>
</dbReference>
<accession>A0ABV3P6Q4</accession>
<sequence>MSAWVGGLPPAAAARVARQRASGATGSFLSAPAAAAVAAAGLVPAGEVFGCLVQNIGWTGGLCGNWSGMGGIGPGGWGWTSPVVTTGDPGGNRNGSGPYVRAVEGAWNGALHRMLLEAAALEADGVVGVVVRRATLEGTAVEFTATGTAVRAAGRTGAPPASPWATDLTAEDCAAALQSGVAPRALVLGLSVATKHEDPQLAQQRMSWSGQEVDGLTELVTRARADARRRLAADARRHTTGGGQVVVSGIGLTSFETVCNGNAKDLHAEALFTGTLLQRDPTVPVPAGAARRVLSVLPLNR</sequence>
<dbReference type="RefSeq" id="WP_367638337.1">
    <property type="nucleotide sequence ID" value="NZ_JBFNQN010000007.1"/>
</dbReference>
<protein>
    <submittedName>
        <fullName evidence="2">Heavy metal-binding domain-containing protein</fullName>
    </submittedName>
</protein>
<dbReference type="InterPro" id="IPR002765">
    <property type="entry name" value="UPF0145_YbjQ-like"/>
</dbReference>
<reference evidence="2 3" key="1">
    <citation type="submission" date="2024-07" db="EMBL/GenBank/DDBJ databases">
        <authorList>
            <person name="Thanompreechachai J."/>
            <person name="Duangmal K."/>
        </authorList>
    </citation>
    <scope>NUCLEOTIDE SEQUENCE [LARGE SCALE GENOMIC DNA]</scope>
    <source>
        <strain evidence="2 3">KCTC 19886</strain>
    </source>
</reference>
<dbReference type="SUPFAM" id="SSF117782">
    <property type="entry name" value="YbjQ-like"/>
    <property type="match status" value="1"/>
</dbReference>
<dbReference type="EMBL" id="JBFNQN010000007">
    <property type="protein sequence ID" value="MEW9265311.1"/>
    <property type="molecule type" value="Genomic_DNA"/>
</dbReference>
<proteinExistence type="inferred from homology"/>
<evidence type="ECO:0000313" key="3">
    <source>
        <dbReference type="Proteomes" id="UP001555826"/>
    </source>
</evidence>
<organism evidence="2 3">
    <name type="scientific">Kineococcus endophyticus</name>
    <dbReference type="NCBI Taxonomy" id="1181883"/>
    <lineage>
        <taxon>Bacteria</taxon>
        <taxon>Bacillati</taxon>
        <taxon>Actinomycetota</taxon>
        <taxon>Actinomycetes</taxon>
        <taxon>Kineosporiales</taxon>
        <taxon>Kineosporiaceae</taxon>
        <taxon>Kineococcus</taxon>
    </lineage>
</organism>
<gene>
    <name evidence="2" type="ORF">AB1207_11180</name>
</gene>
<dbReference type="Proteomes" id="UP001555826">
    <property type="component" value="Unassembled WGS sequence"/>
</dbReference>